<sequence length="20" mass="2451">MSLMQLKRVKMMIIMIKVQE</sequence>
<evidence type="ECO:0000313" key="1">
    <source>
        <dbReference type="EMBL" id="GFY56095.1"/>
    </source>
</evidence>
<reference evidence="1" key="1">
    <citation type="submission" date="2020-08" db="EMBL/GenBank/DDBJ databases">
        <title>Multicomponent nature underlies the extraordinary mechanical properties of spider dragline silk.</title>
        <authorList>
            <person name="Kono N."/>
            <person name="Nakamura H."/>
            <person name="Mori M."/>
            <person name="Yoshida Y."/>
            <person name="Ohtoshi R."/>
            <person name="Malay A.D."/>
            <person name="Moran D.A.P."/>
            <person name="Tomita M."/>
            <person name="Numata K."/>
            <person name="Arakawa K."/>
        </authorList>
    </citation>
    <scope>NUCLEOTIDE SEQUENCE</scope>
</reference>
<dbReference type="AlphaFoldDB" id="A0A8X6XP32"/>
<evidence type="ECO:0000313" key="2">
    <source>
        <dbReference type="Proteomes" id="UP000886998"/>
    </source>
</evidence>
<dbReference type="Proteomes" id="UP000886998">
    <property type="component" value="Unassembled WGS sequence"/>
</dbReference>
<name>A0A8X6XP32_9ARAC</name>
<keyword evidence="2" id="KW-1185">Reference proteome</keyword>
<dbReference type="EMBL" id="BMAV01010751">
    <property type="protein sequence ID" value="GFY56095.1"/>
    <property type="molecule type" value="Genomic_DNA"/>
</dbReference>
<organism evidence="1 2">
    <name type="scientific">Trichonephila inaurata madagascariensis</name>
    <dbReference type="NCBI Taxonomy" id="2747483"/>
    <lineage>
        <taxon>Eukaryota</taxon>
        <taxon>Metazoa</taxon>
        <taxon>Ecdysozoa</taxon>
        <taxon>Arthropoda</taxon>
        <taxon>Chelicerata</taxon>
        <taxon>Arachnida</taxon>
        <taxon>Araneae</taxon>
        <taxon>Araneomorphae</taxon>
        <taxon>Entelegynae</taxon>
        <taxon>Araneoidea</taxon>
        <taxon>Nephilidae</taxon>
        <taxon>Trichonephila</taxon>
        <taxon>Trichonephila inaurata</taxon>
    </lineage>
</organism>
<accession>A0A8X6XP32</accession>
<comment type="caution">
    <text evidence="1">The sequence shown here is derived from an EMBL/GenBank/DDBJ whole genome shotgun (WGS) entry which is preliminary data.</text>
</comment>
<protein>
    <submittedName>
        <fullName evidence="1">Uncharacterized protein</fullName>
    </submittedName>
</protein>
<gene>
    <name evidence="1" type="ORF">TNIN_440541</name>
</gene>
<feature type="non-terminal residue" evidence="1">
    <location>
        <position position="20"/>
    </location>
</feature>
<proteinExistence type="predicted"/>